<gene>
    <name evidence="1" type="ORF">FXF68_00940</name>
</gene>
<sequence>MTSDARLRISLASGEFEVEGSEAFIAQYKDTVRQMLEKLPESMLQSFVSADNSIQTGANVASDDQGTRAEAELPEFGEAIHRLPRGASGTDQILIAGFYVSKRSANSTFSTADANKLLIDQGIKISNPSQSLKNNLAAKRVFKDGKAYKLSREGIEKVSSLLGLPR</sequence>
<dbReference type="Proteomes" id="UP000323505">
    <property type="component" value="Unassembled WGS sequence"/>
</dbReference>
<accession>A0A5D3FXH0</accession>
<reference evidence="1 2" key="1">
    <citation type="submission" date="2019-08" db="EMBL/GenBank/DDBJ databases">
        <title>Actinomadura sp. nov. CYP1-5 isolated from mountain soil.</title>
        <authorList>
            <person name="Songsumanus A."/>
            <person name="Kuncharoen N."/>
            <person name="Kudo T."/>
            <person name="Yuki M."/>
            <person name="Igarashi Y."/>
            <person name="Tanasupawat S."/>
        </authorList>
    </citation>
    <scope>NUCLEOTIDE SEQUENCE [LARGE SCALE GENOMIC DNA]</scope>
    <source>
        <strain evidence="1 2">CYP1-5</strain>
    </source>
</reference>
<name>A0A5D3FXH0_9ACTN</name>
<evidence type="ECO:0000313" key="2">
    <source>
        <dbReference type="Proteomes" id="UP000323505"/>
    </source>
</evidence>
<keyword evidence="2" id="KW-1185">Reference proteome</keyword>
<dbReference type="EMBL" id="VSRQ01000001">
    <property type="protein sequence ID" value="TYK52390.1"/>
    <property type="molecule type" value="Genomic_DNA"/>
</dbReference>
<evidence type="ECO:0000313" key="1">
    <source>
        <dbReference type="EMBL" id="TYK52390.1"/>
    </source>
</evidence>
<organism evidence="1 2">
    <name type="scientific">Actinomadura decatromicini</name>
    <dbReference type="NCBI Taxonomy" id="2604572"/>
    <lineage>
        <taxon>Bacteria</taxon>
        <taxon>Bacillati</taxon>
        <taxon>Actinomycetota</taxon>
        <taxon>Actinomycetes</taxon>
        <taxon>Streptosporangiales</taxon>
        <taxon>Thermomonosporaceae</taxon>
        <taxon>Actinomadura</taxon>
    </lineage>
</organism>
<dbReference type="RefSeq" id="WP_148756915.1">
    <property type="nucleotide sequence ID" value="NZ_VSRQ01000001.1"/>
</dbReference>
<proteinExistence type="predicted"/>
<comment type="caution">
    <text evidence="1">The sequence shown here is derived from an EMBL/GenBank/DDBJ whole genome shotgun (WGS) entry which is preliminary data.</text>
</comment>
<protein>
    <submittedName>
        <fullName evidence="1">Uncharacterized protein</fullName>
    </submittedName>
</protein>
<dbReference type="AlphaFoldDB" id="A0A5D3FXH0"/>